<reference evidence="2 3" key="1">
    <citation type="journal article" date="2017" name="Front. Microbiol.">
        <title>New Insights into the Diversity of the Genus Faecalibacterium.</title>
        <authorList>
            <person name="Benevides L."/>
            <person name="Burman S."/>
            <person name="Martin R."/>
            <person name="Robert V."/>
            <person name="Thomas M."/>
            <person name="Miquel S."/>
            <person name="Chain F."/>
            <person name="Sokol H."/>
            <person name="Bermudez-Humaran L.G."/>
            <person name="Morrison M."/>
            <person name="Langella P."/>
            <person name="Azevedo V.A."/>
            <person name="Chatel J.M."/>
            <person name="Soares S."/>
        </authorList>
    </citation>
    <scope>NUCLEOTIDE SEQUENCE [LARGE SCALE GENOMIC DNA]</scope>
    <source>
        <strain evidence="2 3">AHMP21</strain>
    </source>
</reference>
<evidence type="ECO:0000313" key="2">
    <source>
        <dbReference type="EMBL" id="PDX90120.1"/>
    </source>
</evidence>
<organism evidence="2 3">
    <name type="scientific">Faecalibacterium prausnitzii</name>
    <dbReference type="NCBI Taxonomy" id="853"/>
    <lineage>
        <taxon>Bacteria</taxon>
        <taxon>Bacillati</taxon>
        <taxon>Bacillota</taxon>
        <taxon>Clostridia</taxon>
        <taxon>Eubacteriales</taxon>
        <taxon>Oscillospiraceae</taxon>
        <taxon>Faecalibacterium</taxon>
    </lineage>
</organism>
<dbReference type="PANTHER" id="PTHR43404:SF2">
    <property type="entry name" value="LIPOPOLYSACCHARIDE CHOLINEPHOSPHOTRANSFERASE LICD"/>
    <property type="match status" value="1"/>
</dbReference>
<dbReference type="InterPro" id="IPR052942">
    <property type="entry name" value="LPS_cholinephosphotransferase"/>
</dbReference>
<dbReference type="PANTHER" id="PTHR43404">
    <property type="entry name" value="LIPOPOLYSACCHARIDE CHOLINEPHOSPHOTRANSFERASE LICD"/>
    <property type="match status" value="1"/>
</dbReference>
<dbReference type="RefSeq" id="WP_097770368.1">
    <property type="nucleotide sequence ID" value="NZ_NOUW01000014.1"/>
</dbReference>
<sequence length="267" mass="32207">MHEIGMEEYKERVLEVLVKIDKICRKNNFTYMLFYGTLLGAVRHKGFIPWDDDIDIVMPREDYYKLGKYIIEHPELELNYIDVSNRDDTFYYCAKVCDARTVVNESRFRHIKGYGAFVDVFPLDYLPEKEKERIRYRNKELFWERVIQHSAEMTPGSGHSLMQIVRKNLAFYGAKLFDAHDVLLKMHKRYIKFDEKPTKYMGLPWEGIPYESDWLKNRIEIEFEGRYFYAPSEIDKVLTRSFGDYMQLPPENERVYKHHLKCYWAEQ</sequence>
<name>A0A2A7BFD4_9FIRM</name>
<dbReference type="InterPro" id="IPR007074">
    <property type="entry name" value="LicD/FKTN/FKRP_NTP_transf"/>
</dbReference>
<dbReference type="Pfam" id="PF04991">
    <property type="entry name" value="LicD"/>
    <property type="match status" value="1"/>
</dbReference>
<protein>
    <recommendedName>
        <fullName evidence="1">LicD/FKTN/FKRP nucleotidyltransferase domain-containing protein</fullName>
    </recommendedName>
</protein>
<dbReference type="Proteomes" id="UP000220438">
    <property type="component" value="Unassembled WGS sequence"/>
</dbReference>
<evidence type="ECO:0000313" key="3">
    <source>
        <dbReference type="Proteomes" id="UP000220438"/>
    </source>
</evidence>
<feature type="domain" description="LicD/FKTN/FKRP nucleotidyltransferase" evidence="1">
    <location>
        <begin position="24"/>
        <end position="243"/>
    </location>
</feature>
<accession>A0A2A7BFD4</accession>
<comment type="caution">
    <text evidence="2">The sequence shown here is derived from an EMBL/GenBank/DDBJ whole genome shotgun (WGS) entry which is preliminary data.</text>
</comment>
<dbReference type="AlphaFoldDB" id="A0A2A7BFD4"/>
<gene>
    <name evidence="2" type="ORF">CHR61_04140</name>
</gene>
<dbReference type="GO" id="GO:0009100">
    <property type="term" value="P:glycoprotein metabolic process"/>
    <property type="evidence" value="ECO:0007669"/>
    <property type="project" value="UniProtKB-ARBA"/>
</dbReference>
<dbReference type="EMBL" id="NOUW01000014">
    <property type="protein sequence ID" value="PDX90120.1"/>
    <property type="molecule type" value="Genomic_DNA"/>
</dbReference>
<evidence type="ECO:0000259" key="1">
    <source>
        <dbReference type="Pfam" id="PF04991"/>
    </source>
</evidence>
<proteinExistence type="predicted"/>